<proteinExistence type="predicted"/>
<accession>W0SBD3</accession>
<reference evidence="1 2" key="1">
    <citation type="journal article" date="2014" name="Syst. Appl. Microbiol.">
        <title>Complete genomes of freshwater sulfur oxidizers Sulfuricella denitrificans skB26 and Sulfuritalea hydrogenivorans sk43H: genetic insights into the sulfur oxidation pathway of betaproteobacteria.</title>
        <authorList>
            <person name="Watanabe T."/>
            <person name="Kojima H."/>
            <person name="Fukui M."/>
        </authorList>
    </citation>
    <scope>NUCLEOTIDE SEQUENCE [LARGE SCALE GENOMIC DNA]</scope>
    <source>
        <strain evidence="1">DSM22779</strain>
    </source>
</reference>
<dbReference type="HOGENOM" id="CLU_2182625_0_0_4"/>
<dbReference type="Proteomes" id="UP000031637">
    <property type="component" value="Chromosome"/>
</dbReference>
<protein>
    <submittedName>
        <fullName evidence="1">Uncharacterized protein</fullName>
    </submittedName>
</protein>
<dbReference type="AlphaFoldDB" id="W0SBD3"/>
<organism evidence="1 2">
    <name type="scientific">Sulfuritalea hydrogenivorans sk43H</name>
    <dbReference type="NCBI Taxonomy" id="1223802"/>
    <lineage>
        <taxon>Bacteria</taxon>
        <taxon>Pseudomonadati</taxon>
        <taxon>Pseudomonadota</taxon>
        <taxon>Betaproteobacteria</taxon>
        <taxon>Nitrosomonadales</taxon>
        <taxon>Sterolibacteriaceae</taxon>
        <taxon>Sulfuritalea</taxon>
    </lineage>
</organism>
<evidence type="ECO:0000313" key="2">
    <source>
        <dbReference type="Proteomes" id="UP000031637"/>
    </source>
</evidence>
<sequence length="109" mass="12078">MTFRIDSVAFETREDSPWYGRVIFDIKGIEGRGEYGLLCATPDGLFLAPRISGELELLLPTFRIPKGADKQAASRILAEALHTLGWGPEVDQAGNIVNSKTYVLQPMRL</sequence>
<dbReference type="KEGG" id="shd:SUTH_00487"/>
<keyword evidence="2" id="KW-1185">Reference proteome</keyword>
<dbReference type="RefSeq" id="WP_041096819.1">
    <property type="nucleotide sequence ID" value="NZ_AP012547.1"/>
</dbReference>
<gene>
    <name evidence="1" type="ORF">SUTH_00487</name>
</gene>
<name>W0SBD3_9PROT</name>
<dbReference type="EMBL" id="AP012547">
    <property type="protein sequence ID" value="BAO28301.1"/>
    <property type="molecule type" value="Genomic_DNA"/>
</dbReference>
<evidence type="ECO:0000313" key="1">
    <source>
        <dbReference type="EMBL" id="BAO28301.1"/>
    </source>
</evidence>